<name>A0AAD6V503_9AGAR</name>
<accession>A0AAD6V503</accession>
<proteinExistence type="predicted"/>
<dbReference type="EMBL" id="JARJCW010000065">
    <property type="protein sequence ID" value="KAJ7200011.1"/>
    <property type="molecule type" value="Genomic_DNA"/>
</dbReference>
<comment type="caution">
    <text evidence="1">The sequence shown here is derived from an EMBL/GenBank/DDBJ whole genome shotgun (WGS) entry which is preliminary data.</text>
</comment>
<evidence type="ECO:0000313" key="1">
    <source>
        <dbReference type="EMBL" id="KAJ7200011.1"/>
    </source>
</evidence>
<gene>
    <name evidence="1" type="ORF">GGX14DRAFT_401017</name>
</gene>
<dbReference type="Proteomes" id="UP001219525">
    <property type="component" value="Unassembled WGS sequence"/>
</dbReference>
<keyword evidence="2" id="KW-1185">Reference proteome</keyword>
<evidence type="ECO:0000313" key="2">
    <source>
        <dbReference type="Proteomes" id="UP001219525"/>
    </source>
</evidence>
<dbReference type="AlphaFoldDB" id="A0AAD6V503"/>
<reference evidence="1" key="1">
    <citation type="submission" date="2023-03" db="EMBL/GenBank/DDBJ databases">
        <title>Massive genome expansion in bonnet fungi (Mycena s.s.) driven by repeated elements and novel gene families across ecological guilds.</title>
        <authorList>
            <consortium name="Lawrence Berkeley National Laboratory"/>
            <person name="Harder C.B."/>
            <person name="Miyauchi S."/>
            <person name="Viragh M."/>
            <person name="Kuo A."/>
            <person name="Thoen E."/>
            <person name="Andreopoulos B."/>
            <person name="Lu D."/>
            <person name="Skrede I."/>
            <person name="Drula E."/>
            <person name="Henrissat B."/>
            <person name="Morin E."/>
            <person name="Kohler A."/>
            <person name="Barry K."/>
            <person name="LaButti K."/>
            <person name="Morin E."/>
            <person name="Salamov A."/>
            <person name="Lipzen A."/>
            <person name="Mereny Z."/>
            <person name="Hegedus B."/>
            <person name="Baldrian P."/>
            <person name="Stursova M."/>
            <person name="Weitz H."/>
            <person name="Taylor A."/>
            <person name="Grigoriev I.V."/>
            <person name="Nagy L.G."/>
            <person name="Martin F."/>
            <person name="Kauserud H."/>
        </authorList>
    </citation>
    <scope>NUCLEOTIDE SEQUENCE</scope>
    <source>
        <strain evidence="1">9144</strain>
    </source>
</reference>
<organism evidence="1 2">
    <name type="scientific">Mycena pura</name>
    <dbReference type="NCBI Taxonomy" id="153505"/>
    <lineage>
        <taxon>Eukaryota</taxon>
        <taxon>Fungi</taxon>
        <taxon>Dikarya</taxon>
        <taxon>Basidiomycota</taxon>
        <taxon>Agaricomycotina</taxon>
        <taxon>Agaricomycetes</taxon>
        <taxon>Agaricomycetidae</taxon>
        <taxon>Agaricales</taxon>
        <taxon>Marasmiineae</taxon>
        <taxon>Mycenaceae</taxon>
        <taxon>Mycena</taxon>
    </lineage>
</organism>
<sequence>MCIRYPLPAATLPAGRGETVTFRSFVRRRRRRAAYILRGHRKGLIQAGDRPRLLALLLDGLLLIGGGLSVVLDFHLAAGIDKVVSVPCACGQGGAAKCETPIEGVFKDEAADVYARHMQEEQQGIDGDSTEETNR</sequence>
<protein>
    <submittedName>
        <fullName evidence="1">Uncharacterized protein</fullName>
    </submittedName>
</protein>